<dbReference type="Proteomes" id="UP000244989">
    <property type="component" value="Unassembled WGS sequence"/>
</dbReference>
<protein>
    <submittedName>
        <fullName evidence="1">Uncharacterized protein</fullName>
    </submittedName>
</protein>
<comment type="caution">
    <text evidence="1">The sequence shown here is derived from an EMBL/GenBank/DDBJ whole genome shotgun (WGS) entry which is preliminary data.</text>
</comment>
<reference evidence="2" key="1">
    <citation type="submission" date="2018-04" db="EMBL/GenBank/DDBJ databases">
        <authorList>
            <person name="Liu S."/>
            <person name="Wang Z."/>
            <person name="Li J."/>
        </authorList>
    </citation>
    <scope>NUCLEOTIDE SEQUENCE [LARGE SCALE GENOMIC DNA]</scope>
    <source>
        <strain evidence="2">2189</strain>
    </source>
</reference>
<proteinExistence type="predicted"/>
<organism evidence="1 2">
    <name type="scientific">Corynebacterium yudongzhengii</name>
    <dbReference type="NCBI Taxonomy" id="2080740"/>
    <lineage>
        <taxon>Bacteria</taxon>
        <taxon>Bacillati</taxon>
        <taxon>Actinomycetota</taxon>
        <taxon>Actinomycetes</taxon>
        <taxon>Mycobacteriales</taxon>
        <taxon>Corynebacteriaceae</taxon>
        <taxon>Corynebacterium</taxon>
    </lineage>
</organism>
<sequence>MSEPANSREPKTVTLQVELTFTVHDPDEVTGRALREIVPTSVGAPELRNAEITRVREDLRRAVVWNVDWSAVVDGDHLALTGINFLDLEAPGTQSTPDPQKIIVRAAAEQRGLDNLRNSAPPEMRRELDWPSGPIALSEIFIGALGWVIGQMESDIDDDIALLQDADAAEVADELKVLGGIPAKSWSVIDKEFAERFRTTIGEVAWAMRTRWQGTPTVASQLVVALAVQQVQRPLRLAEVDLPGSWFNWQREGLFSDLTFAKLLEPGFDGEAAEPGLGLRVAEWFKPAR</sequence>
<accession>A0A2U1T7G1</accession>
<name>A0A2U1T7G1_9CORY</name>
<dbReference type="RefSeq" id="WP_108431107.1">
    <property type="nucleotide sequence ID" value="NZ_CP026947.1"/>
</dbReference>
<keyword evidence="2" id="KW-1185">Reference proteome</keyword>
<dbReference type="KEGG" id="cyz:C3B44_03240"/>
<evidence type="ECO:0000313" key="1">
    <source>
        <dbReference type="EMBL" id="PWC01940.1"/>
    </source>
</evidence>
<dbReference type="EMBL" id="QEEZ01000007">
    <property type="protein sequence ID" value="PWC01940.1"/>
    <property type="molecule type" value="Genomic_DNA"/>
</dbReference>
<gene>
    <name evidence="1" type="ORF">DF222_05005</name>
</gene>
<evidence type="ECO:0000313" key="2">
    <source>
        <dbReference type="Proteomes" id="UP000244989"/>
    </source>
</evidence>
<dbReference type="AlphaFoldDB" id="A0A2U1T7G1"/>